<evidence type="ECO:0000256" key="1">
    <source>
        <dbReference type="RuleBase" id="RU367041"/>
    </source>
</evidence>
<accession>A0ABD3US28</accession>
<keyword evidence="1" id="KW-0004">4Fe-4S</keyword>
<keyword evidence="1" id="KW-0235">DNA replication</keyword>
<dbReference type="CDD" id="cd18808">
    <property type="entry name" value="SF1_C_Upf1"/>
    <property type="match status" value="1"/>
</dbReference>
<feature type="domain" description="DNA2/NAM7 helicase helicase" evidence="3">
    <location>
        <begin position="271"/>
        <end position="346"/>
    </location>
</feature>
<keyword evidence="6" id="KW-1185">Reference proteome</keyword>
<dbReference type="Proteomes" id="UP001634393">
    <property type="component" value="Unassembled WGS sequence"/>
</dbReference>
<protein>
    <recommendedName>
        <fullName evidence="1">DNA replication ATP-dependent helicase/nuclease</fullName>
        <ecNumber evidence="1">3.1.-.-</ecNumber>
        <ecNumber evidence="1">3.6.4.12</ecNumber>
    </recommendedName>
</protein>
<keyword evidence="1" id="KW-0547">Nucleotide-binding</keyword>
<dbReference type="AlphaFoldDB" id="A0ABD3US28"/>
<organism evidence="5 6">
    <name type="scientific">Penstemon smallii</name>
    <dbReference type="NCBI Taxonomy" id="265156"/>
    <lineage>
        <taxon>Eukaryota</taxon>
        <taxon>Viridiplantae</taxon>
        <taxon>Streptophyta</taxon>
        <taxon>Embryophyta</taxon>
        <taxon>Tracheophyta</taxon>
        <taxon>Spermatophyta</taxon>
        <taxon>Magnoliopsida</taxon>
        <taxon>eudicotyledons</taxon>
        <taxon>Gunneridae</taxon>
        <taxon>Pentapetalae</taxon>
        <taxon>asterids</taxon>
        <taxon>lamiids</taxon>
        <taxon>Lamiales</taxon>
        <taxon>Plantaginaceae</taxon>
        <taxon>Cheloneae</taxon>
        <taxon>Penstemon</taxon>
    </lineage>
</organism>
<dbReference type="GO" id="GO:0051539">
    <property type="term" value="F:4 iron, 4 sulfur cluster binding"/>
    <property type="evidence" value="ECO:0007669"/>
    <property type="project" value="UniProtKB-UniRule"/>
</dbReference>
<dbReference type="GO" id="GO:0017108">
    <property type="term" value="F:5'-flap endonuclease activity"/>
    <property type="evidence" value="ECO:0007669"/>
    <property type="project" value="UniProtKB-UniRule"/>
</dbReference>
<evidence type="ECO:0000313" key="5">
    <source>
        <dbReference type="EMBL" id="KAL3851303.1"/>
    </source>
</evidence>
<proteinExistence type="inferred from homology"/>
<dbReference type="EC" id="3.6.4.12" evidence="1"/>
<keyword evidence="1" id="KW-0158">Chromosome</keyword>
<gene>
    <name evidence="5" type="ORF">ACJIZ3_013185</name>
</gene>
<dbReference type="EMBL" id="JBJXBP010000001">
    <property type="protein sequence ID" value="KAL3851303.1"/>
    <property type="molecule type" value="Genomic_DNA"/>
</dbReference>
<dbReference type="GO" id="GO:0003677">
    <property type="term" value="F:DNA binding"/>
    <property type="evidence" value="ECO:0007669"/>
    <property type="project" value="UniProtKB-UniRule"/>
</dbReference>
<feature type="domain" description="DNA2/NAM7 helicase-like C-terminal" evidence="4">
    <location>
        <begin position="399"/>
        <end position="559"/>
    </location>
</feature>
<dbReference type="GO" id="GO:0005524">
    <property type="term" value="F:ATP binding"/>
    <property type="evidence" value="ECO:0007669"/>
    <property type="project" value="UniProtKB-UniRule"/>
</dbReference>
<dbReference type="Pfam" id="PF13087">
    <property type="entry name" value="AAA_12"/>
    <property type="match status" value="1"/>
</dbReference>
<dbReference type="PANTHER" id="PTHR10887:SF433">
    <property type="entry name" value="DNA REPLICATION ATP-DEPENDENT HELICASE_NUCLEASE DNA2"/>
    <property type="match status" value="1"/>
</dbReference>
<dbReference type="Gene3D" id="3.40.50.300">
    <property type="entry name" value="P-loop containing nucleotide triphosphate hydrolases"/>
    <property type="match status" value="2"/>
</dbReference>
<dbReference type="InterPro" id="IPR027417">
    <property type="entry name" value="P-loop_NTPase"/>
</dbReference>
<keyword evidence="1" id="KW-0539">Nucleus</keyword>
<comment type="function">
    <text evidence="1">Key enzyme involved in DNA replication and DNA repair. Involved in Okazaki fragments processing by cleaving long flaps that escape FEN1: flaps that are longer than 27 nucleotides are coated by replication protein A complex (RPA), leading to recruit DNA2 which cleaves the flap until it is too short to bind RPA and becomes a substrate for FEN1. Also involved in 5'-end resection of DNA during double-strand break (DSB) repair by mediating the cleavage of 5'-ssDNA.</text>
</comment>
<dbReference type="InterPro" id="IPR041679">
    <property type="entry name" value="DNA2/NAM7-like_C"/>
</dbReference>
<comment type="catalytic activity">
    <reaction evidence="1">
        <text>ATP + H2O = ADP + phosphate + H(+)</text>
        <dbReference type="Rhea" id="RHEA:13065"/>
        <dbReference type="ChEBI" id="CHEBI:15377"/>
        <dbReference type="ChEBI" id="CHEBI:15378"/>
        <dbReference type="ChEBI" id="CHEBI:30616"/>
        <dbReference type="ChEBI" id="CHEBI:43474"/>
        <dbReference type="ChEBI" id="CHEBI:456216"/>
        <dbReference type="EC" id="3.6.4.12"/>
    </reaction>
</comment>
<evidence type="ECO:0000259" key="3">
    <source>
        <dbReference type="Pfam" id="PF13086"/>
    </source>
</evidence>
<keyword evidence="1" id="KW-0540">Nuclease</keyword>
<keyword evidence="2" id="KW-1133">Transmembrane helix</keyword>
<keyword evidence="1" id="KW-0411">Iron-sulfur</keyword>
<keyword evidence="1" id="KW-0479">Metal-binding</keyword>
<dbReference type="InterPro" id="IPR045055">
    <property type="entry name" value="DNA2/NAM7-like"/>
</dbReference>
<name>A0ABD3US28_9LAMI</name>
<keyword evidence="1" id="KW-0347">Helicase</keyword>
<keyword evidence="1" id="KW-0227">DNA damage</keyword>
<keyword evidence="1" id="KW-0234">DNA repair</keyword>
<sequence length="602" mass="68473">MTLICVDASFLSNIPYLQISVHGTRCKKLTKWMEFNSSAIGSVSGKRVMSYAMLIFNKINNIVKKNEQHLLVYHYYNLIQYTNAKNQEHPNFLATSVHLLVCRINFCNGNRRKGIKFQSRDFNCGPQERESMAKPENNSNPSRITPINLVNRLLTTAGGAHVSQALSFYLTLPAEFSFSLFQPAAIFFRLFFSLLMLIYIFRRTNFHAYIPKILRHTWIEISIFVGTTDILNLSKNYPNRLWQPGGIDFIRIGRYEAVHEQIQENCLSVMDMGSTQEIKQNMNKINVVAVTCLGISRPLLTNKRFDVCIMDEAGQITLPVSLGPLMFASKFVLVGDHYRLPPLVQSPEAKEKGMSVSLFCRLSEVNPRAIAVLHCQVTFLFIPNVRRHNGTVKCFDIWNRLRCGSSEIENAKVRYRCSASAPTWLMEVLNPNQPVIFINTDLVPAYETNDHRAVNNPTEAFIIAEVTKALLLRGIEGQDIGIITPYNSQANLIRGVVSEPVEIHTIDKYQGRDKDCILVSFVRSCENPRNNTTSLLGDWHRINVALTRAKKKLIMVGSCTTLLRVPLLKLLIDKVEKLSSMLVVSKKDINHKVELKRCSKFR</sequence>
<dbReference type="GO" id="GO:0033567">
    <property type="term" value="P:DNA replication, Okazaki fragment processing"/>
    <property type="evidence" value="ECO:0007669"/>
    <property type="project" value="UniProtKB-UniRule"/>
</dbReference>
<dbReference type="GO" id="GO:0046872">
    <property type="term" value="F:metal ion binding"/>
    <property type="evidence" value="ECO:0007669"/>
    <property type="project" value="UniProtKB-UniRule"/>
</dbReference>
<keyword evidence="1" id="KW-0238">DNA-binding</keyword>
<keyword evidence="1" id="KW-0378">Hydrolase</keyword>
<keyword evidence="1" id="KW-0511">Multifunctional enzyme</keyword>
<dbReference type="Pfam" id="PF13086">
    <property type="entry name" value="AAA_11"/>
    <property type="match status" value="1"/>
</dbReference>
<dbReference type="GO" id="GO:0005694">
    <property type="term" value="C:chromosome"/>
    <property type="evidence" value="ECO:0007669"/>
    <property type="project" value="UniProtKB-SubCell"/>
</dbReference>
<evidence type="ECO:0000313" key="6">
    <source>
        <dbReference type="Proteomes" id="UP001634393"/>
    </source>
</evidence>
<dbReference type="GO" id="GO:0005634">
    <property type="term" value="C:nucleus"/>
    <property type="evidence" value="ECO:0007669"/>
    <property type="project" value="UniProtKB-SubCell"/>
</dbReference>
<feature type="transmembrane region" description="Helical" evidence="2">
    <location>
        <begin position="180"/>
        <end position="201"/>
    </location>
</feature>
<keyword evidence="1" id="KW-0408">Iron</keyword>
<keyword evidence="2" id="KW-0472">Membrane</keyword>
<dbReference type="InterPro" id="IPR047187">
    <property type="entry name" value="SF1_C_Upf1"/>
</dbReference>
<evidence type="ECO:0000259" key="4">
    <source>
        <dbReference type="Pfam" id="PF13087"/>
    </source>
</evidence>
<reference evidence="5 6" key="1">
    <citation type="submission" date="2024-12" db="EMBL/GenBank/DDBJ databases">
        <title>The unique morphological basis and parallel evolutionary history of personate flowers in Penstemon.</title>
        <authorList>
            <person name="Depatie T.H."/>
            <person name="Wessinger C.A."/>
        </authorList>
    </citation>
    <scope>NUCLEOTIDE SEQUENCE [LARGE SCALE GENOMIC DNA]</scope>
    <source>
        <strain evidence="5">WTNN_2</strain>
        <tissue evidence="5">Leaf</tissue>
    </source>
</reference>
<dbReference type="SUPFAM" id="SSF52540">
    <property type="entry name" value="P-loop containing nucleoside triphosphate hydrolases"/>
    <property type="match status" value="1"/>
</dbReference>
<comment type="caution">
    <text evidence="5">The sequence shown here is derived from an EMBL/GenBank/DDBJ whole genome shotgun (WGS) entry which is preliminary data.</text>
</comment>
<dbReference type="InterPro" id="IPR041677">
    <property type="entry name" value="DNA2/NAM7_AAA_11"/>
</dbReference>
<dbReference type="EC" id="3.1.-.-" evidence="1"/>
<dbReference type="FunFam" id="3.40.50.300:FF:001302">
    <property type="entry name" value="DNA replication ATP-dependent helicase/nuclease DNA2"/>
    <property type="match status" value="1"/>
</dbReference>
<keyword evidence="1" id="KW-0067">ATP-binding</keyword>
<keyword evidence="2" id="KW-0812">Transmembrane</keyword>
<dbReference type="GO" id="GO:0017116">
    <property type="term" value="F:single-stranded DNA helicase activity"/>
    <property type="evidence" value="ECO:0007669"/>
    <property type="project" value="UniProtKB-UniRule"/>
</dbReference>
<dbReference type="PANTHER" id="PTHR10887">
    <property type="entry name" value="DNA2/NAM7 HELICASE FAMILY"/>
    <property type="match status" value="1"/>
</dbReference>
<comment type="similarity">
    <text evidence="1">Belongs to the DNA2/NAM7 helicase family.</text>
</comment>
<dbReference type="GO" id="GO:0006281">
    <property type="term" value="P:DNA repair"/>
    <property type="evidence" value="ECO:0007669"/>
    <property type="project" value="UniProtKB-KW"/>
</dbReference>
<comment type="subcellular location">
    <subcellularLocation>
        <location evidence="1">Nucleus</location>
    </subcellularLocation>
    <subcellularLocation>
        <location evidence="1">Chromosome</location>
    </subcellularLocation>
</comment>
<evidence type="ECO:0000256" key="2">
    <source>
        <dbReference type="SAM" id="Phobius"/>
    </source>
</evidence>